<evidence type="ECO:0000256" key="1">
    <source>
        <dbReference type="PROSITE-ProRule" id="PRU00277"/>
    </source>
</evidence>
<dbReference type="InParanoid" id="A0A1E7F8R5"/>
<keyword evidence="4" id="KW-1185">Reference proteome</keyword>
<dbReference type="EMBL" id="KV784360">
    <property type="protein sequence ID" value="OEU14223.1"/>
    <property type="molecule type" value="Genomic_DNA"/>
</dbReference>
<dbReference type="GO" id="GO:0003755">
    <property type="term" value="F:peptidyl-prolyl cis-trans isomerase activity"/>
    <property type="evidence" value="ECO:0007669"/>
    <property type="project" value="UniProtKB-KW"/>
</dbReference>
<comment type="catalytic activity">
    <reaction evidence="1">
        <text>[protein]-peptidylproline (omega=180) = [protein]-peptidylproline (omega=0)</text>
        <dbReference type="Rhea" id="RHEA:16237"/>
        <dbReference type="Rhea" id="RHEA-COMP:10747"/>
        <dbReference type="Rhea" id="RHEA-COMP:10748"/>
        <dbReference type="ChEBI" id="CHEBI:83833"/>
        <dbReference type="ChEBI" id="CHEBI:83834"/>
        <dbReference type="EC" id="5.2.1.8"/>
    </reaction>
</comment>
<dbReference type="OrthoDB" id="1902587at2759"/>
<dbReference type="Proteomes" id="UP000095751">
    <property type="component" value="Unassembled WGS sequence"/>
</dbReference>
<dbReference type="InterPro" id="IPR046357">
    <property type="entry name" value="PPIase_dom_sf"/>
</dbReference>
<accession>A0A1E7F8R5</accession>
<gene>
    <name evidence="3" type="ORF">FRACYDRAFT_188270</name>
</gene>
<dbReference type="SUPFAM" id="SSF54534">
    <property type="entry name" value="FKBP-like"/>
    <property type="match status" value="1"/>
</dbReference>
<name>A0A1E7F8R5_9STRA</name>
<dbReference type="Pfam" id="PF00254">
    <property type="entry name" value="FKBP_C"/>
    <property type="match status" value="1"/>
</dbReference>
<reference evidence="3 4" key="1">
    <citation type="submission" date="2016-09" db="EMBL/GenBank/DDBJ databases">
        <title>Extensive genetic diversity and differential bi-allelic expression allows diatom success in the polar Southern Ocean.</title>
        <authorList>
            <consortium name="DOE Joint Genome Institute"/>
            <person name="Mock T."/>
            <person name="Otillar R.P."/>
            <person name="Strauss J."/>
            <person name="Dupont C."/>
            <person name="Frickenhaus S."/>
            <person name="Maumus F."/>
            <person name="Mcmullan M."/>
            <person name="Sanges R."/>
            <person name="Schmutz J."/>
            <person name="Toseland A."/>
            <person name="Valas R."/>
            <person name="Veluchamy A."/>
            <person name="Ward B.J."/>
            <person name="Allen A."/>
            <person name="Barry K."/>
            <person name="Falciatore A."/>
            <person name="Ferrante M."/>
            <person name="Fortunato A.E."/>
            <person name="Gloeckner G."/>
            <person name="Gruber A."/>
            <person name="Hipkin R."/>
            <person name="Janech M."/>
            <person name="Kroth P."/>
            <person name="Leese F."/>
            <person name="Lindquist E."/>
            <person name="Lyon B.R."/>
            <person name="Martin J."/>
            <person name="Mayer C."/>
            <person name="Parker M."/>
            <person name="Quesneville H."/>
            <person name="Raymond J."/>
            <person name="Uhlig C."/>
            <person name="Valentin K.U."/>
            <person name="Worden A.Z."/>
            <person name="Armbrust E.V."/>
            <person name="Bowler C."/>
            <person name="Green B."/>
            <person name="Moulton V."/>
            <person name="Van Oosterhout C."/>
            <person name="Grigoriev I."/>
        </authorList>
    </citation>
    <scope>NUCLEOTIDE SEQUENCE [LARGE SCALE GENOMIC DNA]</scope>
    <source>
        <strain evidence="3 4">CCMP1102</strain>
    </source>
</reference>
<keyword evidence="1" id="KW-0413">Isomerase</keyword>
<keyword evidence="1" id="KW-0697">Rotamase</keyword>
<evidence type="ECO:0000259" key="2">
    <source>
        <dbReference type="PROSITE" id="PS50059"/>
    </source>
</evidence>
<protein>
    <recommendedName>
        <fullName evidence="1">peptidylprolyl isomerase</fullName>
        <ecNumber evidence="1">5.2.1.8</ecNumber>
    </recommendedName>
</protein>
<sequence>MSTATANTMLPEGLVKTIVNKGDNLYAAGSIERGDIVTVKYTCYSVSDDSTTKSHNVLLARSNKQKTIVGDRSMVPGWDQAILSMKMGERSVIRVTDPNLGYGMDGMASQSYTKIAFDALGLPMPDESSADNIQLELDIQILKVQPAAAAAELFDMNFDAMALADDTPKTAQDIAEAYETRMALKEPDKEGLEGWIETVKNYYFFGFFEGETGEEAPWYLKPSITFPIAFSVVGFAFWVSVLSGAISEKGQQSIDELDTIVQASIYLLSTNSFPM</sequence>
<feature type="domain" description="PPIase FKBP-type" evidence="2">
    <location>
        <begin position="34"/>
        <end position="145"/>
    </location>
</feature>
<evidence type="ECO:0000313" key="4">
    <source>
        <dbReference type="Proteomes" id="UP000095751"/>
    </source>
</evidence>
<dbReference type="EC" id="5.2.1.8" evidence="1"/>
<dbReference type="InterPro" id="IPR001179">
    <property type="entry name" value="PPIase_FKBP_dom"/>
</dbReference>
<evidence type="ECO:0000313" key="3">
    <source>
        <dbReference type="EMBL" id="OEU14223.1"/>
    </source>
</evidence>
<organism evidence="3 4">
    <name type="scientific">Fragilariopsis cylindrus CCMP1102</name>
    <dbReference type="NCBI Taxonomy" id="635003"/>
    <lineage>
        <taxon>Eukaryota</taxon>
        <taxon>Sar</taxon>
        <taxon>Stramenopiles</taxon>
        <taxon>Ochrophyta</taxon>
        <taxon>Bacillariophyta</taxon>
        <taxon>Bacillariophyceae</taxon>
        <taxon>Bacillariophycidae</taxon>
        <taxon>Bacillariales</taxon>
        <taxon>Bacillariaceae</taxon>
        <taxon>Fragilariopsis</taxon>
    </lineage>
</organism>
<dbReference type="KEGG" id="fcy:FRACYDRAFT_188270"/>
<dbReference type="Gene3D" id="3.10.50.40">
    <property type="match status" value="1"/>
</dbReference>
<dbReference type="AlphaFoldDB" id="A0A1E7F8R5"/>
<dbReference type="PROSITE" id="PS50059">
    <property type="entry name" value="FKBP_PPIASE"/>
    <property type="match status" value="1"/>
</dbReference>
<proteinExistence type="predicted"/>